<dbReference type="RefSeq" id="WP_136534645.1">
    <property type="nucleotide sequence ID" value="NZ_STGY01000043.1"/>
</dbReference>
<dbReference type="Proteomes" id="UP000308760">
    <property type="component" value="Unassembled WGS sequence"/>
</dbReference>
<dbReference type="OrthoDB" id="7347529at2"/>
<dbReference type="Pfam" id="PF06475">
    <property type="entry name" value="Glycolipid_bind"/>
    <property type="match status" value="1"/>
</dbReference>
<organism evidence="1 2">
    <name type="scientific">Glycomyces buryatensis</name>
    <dbReference type="NCBI Taxonomy" id="2570927"/>
    <lineage>
        <taxon>Bacteria</taxon>
        <taxon>Bacillati</taxon>
        <taxon>Actinomycetota</taxon>
        <taxon>Actinomycetes</taxon>
        <taxon>Glycomycetales</taxon>
        <taxon>Glycomycetaceae</taxon>
        <taxon>Glycomyces</taxon>
    </lineage>
</organism>
<dbReference type="AlphaFoldDB" id="A0A4S8QEI2"/>
<accession>A0A4S8QEI2</accession>
<evidence type="ECO:0008006" key="3">
    <source>
        <dbReference type="Google" id="ProtNLM"/>
    </source>
</evidence>
<dbReference type="InterPro" id="IPR009467">
    <property type="entry name" value="Glycolipid-bd_prot_put"/>
</dbReference>
<reference evidence="1 2" key="2">
    <citation type="submission" date="2019-05" db="EMBL/GenBank/DDBJ databases">
        <title>Glycomyces buryatensis sp. nov.</title>
        <authorList>
            <person name="Nikitina E."/>
        </authorList>
    </citation>
    <scope>NUCLEOTIDE SEQUENCE [LARGE SCALE GENOMIC DNA]</scope>
    <source>
        <strain evidence="1 2">18</strain>
    </source>
</reference>
<evidence type="ECO:0000313" key="2">
    <source>
        <dbReference type="Proteomes" id="UP000308760"/>
    </source>
</evidence>
<sequence>MRRQIMWTARNWPGCEHLDLRVGDDGVVADGLILAAPEGEPIRLAYRIECDRAWRTRAVTLEHHRRERTTLTRDEPGRWLVNGRERLDLAECIDVDIALTPFTNTLPIRRLGLASGVAADLHVVYILPEPELTVGPADQRYTRLDTGYRYESGTFRADLAIDRDGLVTDYPDLWSMEQPTA</sequence>
<protein>
    <recommendedName>
        <fullName evidence="3">Glycolipid-binding domain-containing protein</fullName>
    </recommendedName>
</protein>
<proteinExistence type="predicted"/>
<dbReference type="EMBL" id="STGY01000043">
    <property type="protein sequence ID" value="THV41502.1"/>
    <property type="molecule type" value="Genomic_DNA"/>
</dbReference>
<reference evidence="2" key="1">
    <citation type="submission" date="2019-04" db="EMBL/GenBank/DDBJ databases">
        <title>Nocardioides xinjiangensis sp. nov.</title>
        <authorList>
            <person name="Liu S."/>
        </authorList>
    </citation>
    <scope>NUCLEOTIDE SEQUENCE [LARGE SCALE GENOMIC DNA]</scope>
    <source>
        <strain evidence="2">18</strain>
    </source>
</reference>
<gene>
    <name evidence="1" type="ORF">FAB82_11285</name>
</gene>
<comment type="caution">
    <text evidence="1">The sequence shown here is derived from an EMBL/GenBank/DDBJ whole genome shotgun (WGS) entry which is preliminary data.</text>
</comment>
<dbReference type="SUPFAM" id="SSF159275">
    <property type="entry name" value="PA1994-like"/>
    <property type="match status" value="1"/>
</dbReference>
<keyword evidence="2" id="KW-1185">Reference proteome</keyword>
<evidence type="ECO:0000313" key="1">
    <source>
        <dbReference type="EMBL" id="THV41502.1"/>
    </source>
</evidence>
<name>A0A4S8QEI2_9ACTN</name>